<keyword evidence="2" id="KW-0456">Lyase</keyword>
<accession>A0A396RU71</accession>
<dbReference type="RefSeq" id="WP_118864408.1">
    <property type="nucleotide sequence ID" value="NZ_QWLV01000005.1"/>
</dbReference>
<dbReference type="CDD" id="cd06558">
    <property type="entry name" value="crotonase-like"/>
    <property type="match status" value="1"/>
</dbReference>
<dbReference type="Gene3D" id="1.10.12.10">
    <property type="entry name" value="Lyase 2-enoyl-coa Hydratase, Chain A, domain 2"/>
    <property type="match status" value="1"/>
</dbReference>
<keyword evidence="4" id="KW-1185">Reference proteome</keyword>
<dbReference type="Gene3D" id="3.90.226.10">
    <property type="entry name" value="2-enoyl-CoA Hydratase, Chain A, domain 1"/>
    <property type="match status" value="1"/>
</dbReference>
<comment type="caution">
    <text evidence="3">The sequence shown here is derived from an EMBL/GenBank/DDBJ whole genome shotgun (WGS) entry which is preliminary data.</text>
</comment>
<gene>
    <name evidence="3" type="ORF">D1610_11910</name>
</gene>
<dbReference type="OrthoDB" id="9810797at2"/>
<dbReference type="GO" id="GO:0006635">
    <property type="term" value="P:fatty acid beta-oxidation"/>
    <property type="evidence" value="ECO:0007669"/>
    <property type="project" value="TreeGrafter"/>
</dbReference>
<dbReference type="InterPro" id="IPR014748">
    <property type="entry name" value="Enoyl-CoA_hydra_C"/>
</dbReference>
<sequence>MISLAQSGPVVTLTLDKPATRNALRIADWHALADAVAGVEARVIILRSAVPGSFSAGADIAEMAALAADPAARPAFRQAMRRAIDGLANAPAPVIALIEGGCFGAAVALAAAADVRIAGPEARFAITPARLGIGYPAADVARIGALIGPGQLSRLLLGAASIDGAEAARIGLAEMIGGEADAMTLGEAIAANGPGAVALLRRTIRGEAGDGEFDAAFDGPEFAEGLAAFREKRKPRFT</sequence>
<keyword evidence="3" id="KW-0413">Isomerase</keyword>
<comment type="similarity">
    <text evidence="1">Belongs to the enoyl-CoA hydratase/isomerase family.</text>
</comment>
<evidence type="ECO:0000313" key="3">
    <source>
        <dbReference type="EMBL" id="RHW17241.1"/>
    </source>
</evidence>
<proteinExistence type="inferred from homology"/>
<dbReference type="GO" id="GO:0016853">
    <property type="term" value="F:isomerase activity"/>
    <property type="evidence" value="ECO:0007669"/>
    <property type="project" value="UniProtKB-KW"/>
</dbReference>
<dbReference type="PANTHER" id="PTHR11941">
    <property type="entry name" value="ENOYL-COA HYDRATASE-RELATED"/>
    <property type="match status" value="1"/>
</dbReference>
<dbReference type="GO" id="GO:0016829">
    <property type="term" value="F:lyase activity"/>
    <property type="evidence" value="ECO:0007669"/>
    <property type="project" value="UniProtKB-KW"/>
</dbReference>
<dbReference type="InterPro" id="IPR001753">
    <property type="entry name" value="Enoyl-CoA_hydra/iso"/>
</dbReference>
<reference evidence="3 4" key="1">
    <citation type="submission" date="2018-08" db="EMBL/GenBank/DDBJ databases">
        <title>The multiple taxonomic identification of Sphingomonas gilva.</title>
        <authorList>
            <person name="Zhu D."/>
            <person name="Zheng S."/>
        </authorList>
    </citation>
    <scope>NUCLEOTIDE SEQUENCE [LARGE SCALE GENOMIC DNA]</scope>
    <source>
        <strain evidence="3 4">ZDH117</strain>
    </source>
</reference>
<evidence type="ECO:0000256" key="1">
    <source>
        <dbReference type="ARBA" id="ARBA00005254"/>
    </source>
</evidence>
<dbReference type="PANTHER" id="PTHR11941:SF54">
    <property type="entry name" value="ENOYL-COA HYDRATASE, MITOCHONDRIAL"/>
    <property type="match status" value="1"/>
</dbReference>
<dbReference type="Pfam" id="PF00378">
    <property type="entry name" value="ECH_1"/>
    <property type="match status" value="1"/>
</dbReference>
<organism evidence="3 4">
    <name type="scientific">Sphingomonas gilva</name>
    <dbReference type="NCBI Taxonomy" id="2305907"/>
    <lineage>
        <taxon>Bacteria</taxon>
        <taxon>Pseudomonadati</taxon>
        <taxon>Pseudomonadota</taxon>
        <taxon>Alphaproteobacteria</taxon>
        <taxon>Sphingomonadales</taxon>
        <taxon>Sphingomonadaceae</taxon>
        <taxon>Sphingomonas</taxon>
    </lineage>
</organism>
<dbReference type="AlphaFoldDB" id="A0A396RU71"/>
<dbReference type="Proteomes" id="UP000266693">
    <property type="component" value="Unassembled WGS sequence"/>
</dbReference>
<evidence type="ECO:0000313" key="4">
    <source>
        <dbReference type="Proteomes" id="UP000266693"/>
    </source>
</evidence>
<protein>
    <submittedName>
        <fullName evidence="3">Enoyl-CoA hydratase/isomerase family protein</fullName>
    </submittedName>
</protein>
<dbReference type="InterPro" id="IPR029045">
    <property type="entry name" value="ClpP/crotonase-like_dom_sf"/>
</dbReference>
<evidence type="ECO:0000256" key="2">
    <source>
        <dbReference type="ARBA" id="ARBA00023239"/>
    </source>
</evidence>
<dbReference type="EMBL" id="QWLV01000005">
    <property type="protein sequence ID" value="RHW17241.1"/>
    <property type="molecule type" value="Genomic_DNA"/>
</dbReference>
<dbReference type="SUPFAM" id="SSF52096">
    <property type="entry name" value="ClpP/crotonase"/>
    <property type="match status" value="1"/>
</dbReference>
<name>A0A396RU71_9SPHN</name>